<evidence type="ECO:0000313" key="1">
    <source>
        <dbReference type="EMBL" id="SDL58304.1"/>
    </source>
</evidence>
<evidence type="ECO:0008006" key="3">
    <source>
        <dbReference type="Google" id="ProtNLM"/>
    </source>
</evidence>
<dbReference type="OrthoDB" id="1117670at2"/>
<dbReference type="STRING" id="563176.SAMN04488090_1317"/>
<name>A0A1G9L8T9_9BACT</name>
<dbReference type="RefSeq" id="WP_093199313.1">
    <property type="nucleotide sequence ID" value="NZ_FNGS01000002.1"/>
</dbReference>
<gene>
    <name evidence="1" type="ORF">SAMN04488090_1317</name>
</gene>
<sequence length="299" mass="32808">MKRLILFLFAVAGLTSCQEVIDLKTETGPIRLVVDGWISDQPGAQRVRLTLSQNYFNNTAAKPATGATVSVTDDLGKVYPFVDEKGDGNYYWRPAGSEKIGRLGGKYTLKVGYANESYEALTEIKRVPPLDSITYYYDKPTIAPDKGPKEGYVAEFFGRDLTGAGDCYWVKTFKNGVRYDNSGLDITTAYDAGFSAGAATDGLIFIRPIRQSINVNKLFSEKDTIRVELYSINQAAFYFLNAIKAEAGNQGLFATAPANVQTNLNNVRADGPRALGWFGASAISKFTTVVRKEEARPKP</sequence>
<dbReference type="InterPro" id="IPR025345">
    <property type="entry name" value="DUF4249"/>
</dbReference>
<dbReference type="Proteomes" id="UP000198901">
    <property type="component" value="Unassembled WGS sequence"/>
</dbReference>
<dbReference type="EMBL" id="FNGS01000002">
    <property type="protein sequence ID" value="SDL58304.1"/>
    <property type="molecule type" value="Genomic_DNA"/>
</dbReference>
<accession>A0A1G9L8T9</accession>
<organism evidence="1 2">
    <name type="scientific">Siphonobacter aquaeclarae</name>
    <dbReference type="NCBI Taxonomy" id="563176"/>
    <lineage>
        <taxon>Bacteria</taxon>
        <taxon>Pseudomonadati</taxon>
        <taxon>Bacteroidota</taxon>
        <taxon>Cytophagia</taxon>
        <taxon>Cytophagales</taxon>
        <taxon>Cytophagaceae</taxon>
        <taxon>Siphonobacter</taxon>
    </lineage>
</organism>
<reference evidence="1 2" key="1">
    <citation type="submission" date="2016-10" db="EMBL/GenBank/DDBJ databases">
        <authorList>
            <person name="de Groot N.N."/>
        </authorList>
    </citation>
    <scope>NUCLEOTIDE SEQUENCE [LARGE SCALE GENOMIC DNA]</scope>
    <source>
        <strain evidence="1 2">DSM 21668</strain>
    </source>
</reference>
<proteinExistence type="predicted"/>
<protein>
    <recommendedName>
        <fullName evidence="3">DUF4249 domain-containing protein</fullName>
    </recommendedName>
</protein>
<evidence type="ECO:0000313" key="2">
    <source>
        <dbReference type="Proteomes" id="UP000198901"/>
    </source>
</evidence>
<dbReference type="AlphaFoldDB" id="A0A1G9L8T9"/>
<dbReference type="Pfam" id="PF14054">
    <property type="entry name" value="DUF4249"/>
    <property type="match status" value="1"/>
</dbReference>
<dbReference type="PROSITE" id="PS51257">
    <property type="entry name" value="PROKAR_LIPOPROTEIN"/>
    <property type="match status" value="1"/>
</dbReference>
<keyword evidence="2" id="KW-1185">Reference proteome</keyword>